<reference evidence="2 3" key="2">
    <citation type="submission" date="2018-11" db="EMBL/GenBank/DDBJ databases">
        <authorList>
            <consortium name="Pathogen Informatics"/>
        </authorList>
    </citation>
    <scope>NUCLEOTIDE SEQUENCE [LARGE SCALE GENOMIC DNA]</scope>
</reference>
<protein>
    <submittedName>
        <fullName evidence="2 4">Uncharacterized protein</fullName>
    </submittedName>
</protein>
<feature type="transmembrane region" description="Helical" evidence="1">
    <location>
        <begin position="41"/>
        <end position="59"/>
    </location>
</feature>
<evidence type="ECO:0000256" key="1">
    <source>
        <dbReference type="SAM" id="Phobius"/>
    </source>
</evidence>
<evidence type="ECO:0000313" key="3">
    <source>
        <dbReference type="Proteomes" id="UP000280834"/>
    </source>
</evidence>
<proteinExistence type="predicted"/>
<sequence>MDLIDDDDTLNGQFTSVCSSSLLITSDNSSKIDENDSTDKVCIIIFIPVMICLLILPKFD</sequence>
<evidence type="ECO:0000313" key="4">
    <source>
        <dbReference type="WBParaSite" id="BTMF_0000458801-mRNA-1"/>
    </source>
</evidence>
<dbReference type="AlphaFoldDB" id="A0A0R3QE02"/>
<organism evidence="4">
    <name type="scientific">Brugia timori</name>
    <dbReference type="NCBI Taxonomy" id="42155"/>
    <lineage>
        <taxon>Eukaryota</taxon>
        <taxon>Metazoa</taxon>
        <taxon>Ecdysozoa</taxon>
        <taxon>Nematoda</taxon>
        <taxon>Chromadorea</taxon>
        <taxon>Rhabditida</taxon>
        <taxon>Spirurina</taxon>
        <taxon>Spiruromorpha</taxon>
        <taxon>Filarioidea</taxon>
        <taxon>Onchocercidae</taxon>
        <taxon>Brugia</taxon>
    </lineage>
</organism>
<keyword evidence="1" id="KW-1133">Transmembrane helix</keyword>
<gene>
    <name evidence="2" type="ORF">BTMF_LOCUS3886</name>
</gene>
<evidence type="ECO:0000313" key="2">
    <source>
        <dbReference type="EMBL" id="VDO15690.1"/>
    </source>
</evidence>
<dbReference type="EMBL" id="UZAG01003657">
    <property type="protein sequence ID" value="VDO15690.1"/>
    <property type="molecule type" value="Genomic_DNA"/>
</dbReference>
<name>A0A0R3QE02_9BILA</name>
<dbReference type="WBParaSite" id="BTMF_0000458801-mRNA-1">
    <property type="protein sequence ID" value="BTMF_0000458801-mRNA-1"/>
    <property type="gene ID" value="BTMF_0000458801"/>
</dbReference>
<keyword evidence="1" id="KW-0812">Transmembrane</keyword>
<keyword evidence="3" id="KW-1185">Reference proteome</keyword>
<accession>A0A0R3QE02</accession>
<keyword evidence="1" id="KW-0472">Membrane</keyword>
<dbReference type="Proteomes" id="UP000280834">
    <property type="component" value="Unassembled WGS sequence"/>
</dbReference>
<reference evidence="4" key="1">
    <citation type="submission" date="2017-02" db="UniProtKB">
        <authorList>
            <consortium name="WormBaseParasite"/>
        </authorList>
    </citation>
    <scope>IDENTIFICATION</scope>
</reference>